<reference evidence="3" key="1">
    <citation type="submission" date="2025-08" db="UniProtKB">
        <authorList>
            <consortium name="Ensembl"/>
        </authorList>
    </citation>
    <scope>IDENTIFICATION</scope>
</reference>
<organism evidence="3 4">
    <name type="scientific">Cebus imitator</name>
    <name type="common">Panamanian white-faced capuchin</name>
    <name type="synonym">Cebus capucinus imitator</name>
    <dbReference type="NCBI Taxonomy" id="2715852"/>
    <lineage>
        <taxon>Eukaryota</taxon>
        <taxon>Metazoa</taxon>
        <taxon>Chordata</taxon>
        <taxon>Craniata</taxon>
        <taxon>Vertebrata</taxon>
        <taxon>Euteleostomi</taxon>
        <taxon>Mammalia</taxon>
        <taxon>Eutheria</taxon>
        <taxon>Euarchontoglires</taxon>
        <taxon>Primates</taxon>
        <taxon>Haplorrhini</taxon>
        <taxon>Platyrrhini</taxon>
        <taxon>Cebidae</taxon>
        <taxon>Cebinae</taxon>
        <taxon>Cebus</taxon>
    </lineage>
</organism>
<reference evidence="3" key="2">
    <citation type="submission" date="2025-09" db="UniProtKB">
        <authorList>
            <consortium name="Ensembl"/>
        </authorList>
    </citation>
    <scope>IDENTIFICATION</scope>
</reference>
<sequence length="136" mass="15444">MKKPTSSTKMKSISNNKKSDKTLETLNGALASEQILKKTKKSQYPTILVFYYRNHKKINSNQIENDQSQDNSINPIQDEEDRDLDLCEGSSQKDEDLDSWEGYSKEDKDLDPWEGSSQKDEDLNSCEGSSQEGGQD</sequence>
<name>A0A2K5PVI4_CEBIM</name>
<evidence type="ECO:0000313" key="3">
    <source>
        <dbReference type="Ensembl" id="ENSCCAP00000007673.1"/>
    </source>
</evidence>
<protein>
    <recommendedName>
        <fullName evidence="5">Sperm protein associated with the nucleus on the X chromosome N2</fullName>
    </recommendedName>
</protein>
<dbReference type="Pfam" id="PF07458">
    <property type="entry name" value="SPAN-X"/>
    <property type="match status" value="1"/>
</dbReference>
<feature type="compositionally biased region" description="Low complexity" evidence="2">
    <location>
        <begin position="1"/>
        <end position="14"/>
    </location>
</feature>
<evidence type="ECO:0000256" key="2">
    <source>
        <dbReference type="SAM" id="MobiDB-lite"/>
    </source>
</evidence>
<dbReference type="Ensembl" id="ENSCCAT00000025050.1">
    <property type="protein sequence ID" value="ENSCCAP00000007673.1"/>
    <property type="gene ID" value="ENSCCAG00000021593.1"/>
</dbReference>
<accession>A0A2K5PVI4</accession>
<keyword evidence="4" id="KW-1185">Reference proteome</keyword>
<feature type="compositionally biased region" description="Polar residues" evidence="2">
    <location>
        <begin position="126"/>
        <end position="136"/>
    </location>
</feature>
<proteinExistence type="inferred from homology"/>
<evidence type="ECO:0000313" key="4">
    <source>
        <dbReference type="Proteomes" id="UP000233040"/>
    </source>
</evidence>
<comment type="similarity">
    <text evidence="1">Belongs to the SPAN-X family.</text>
</comment>
<feature type="compositionally biased region" description="Basic and acidic residues" evidence="2">
    <location>
        <begin position="103"/>
        <end position="122"/>
    </location>
</feature>
<evidence type="ECO:0008006" key="5">
    <source>
        <dbReference type="Google" id="ProtNLM"/>
    </source>
</evidence>
<feature type="compositionally biased region" description="Polar residues" evidence="2">
    <location>
        <begin position="60"/>
        <end position="75"/>
    </location>
</feature>
<feature type="region of interest" description="Disordered" evidence="2">
    <location>
        <begin position="1"/>
        <end position="23"/>
    </location>
</feature>
<dbReference type="GeneTree" id="ENSGT00940000163956"/>
<dbReference type="OMA" id="DEMQEVP"/>
<dbReference type="Proteomes" id="UP000233040">
    <property type="component" value="Unassembled WGS sequence"/>
</dbReference>
<evidence type="ECO:0000256" key="1">
    <source>
        <dbReference type="ARBA" id="ARBA00006323"/>
    </source>
</evidence>
<dbReference type="InterPro" id="IPR010007">
    <property type="entry name" value="SPAN-X_fam"/>
</dbReference>
<feature type="region of interest" description="Disordered" evidence="2">
    <location>
        <begin position="60"/>
        <end position="136"/>
    </location>
</feature>
<dbReference type="AlphaFoldDB" id="A0A2K5PVI4"/>